<keyword evidence="5" id="KW-0675">Receptor</keyword>
<dbReference type="SMART" id="SM00965">
    <property type="entry name" value="STN"/>
    <property type="match status" value="1"/>
</dbReference>
<proteinExistence type="predicted"/>
<keyword evidence="6" id="KW-1185">Reference proteome</keyword>
<evidence type="ECO:0000256" key="2">
    <source>
        <dbReference type="ARBA" id="ARBA00023136"/>
    </source>
</evidence>
<sequence length="1004" mass="110800">MAIFEASLSELHGKSWDNMHLLAEILGKKNTQRLNGNSVSHLLVTALLGCSALTTGSVVFNQHVAAIAQEQSVSFSISAQPLSSAIREFIATTGWQISYSSDAVAGKRSSGVSGNMSPEAALKKLISGTGLQLRKRSSTSVALLPFGSKVDASADSELLDEVVVYANTNPSYTESLFGDGDPRAIGKTTISRSLIETGGDAGGDINSQLKTLPNVQWQDHTSSEAGDNTVSEQDLRPGQYSISGAERDSNLFMLDGVGISTSGAGYWDTKHLSIPIDERTSPNPHAIYGLHPQTLYVPDSIIKSLTVHDSNISARYGGFQGGVIEAETIDTTSDRWSGWLDIEGTSNDLTKFNLITKSGENPLGIEPYNFLKLNGSIGVSGPLAEGVSFLSSLSNRYASTSRARDPRFVEKKNIETYTNSITALNKLKLERDWGVLELSNTTTFYDQMFESHLYKMDEPGEVTGDASSTKLDFNRALEDWAGFSNINLKTEAFFNTSEQGNEHKQNDTWIVFAKRSGGEFLEIPQTKDCQDLPSLRFFFCNQGGLGQVTQSEKKIGAKFQLDADWKKHTISLGGGFNRIFATQERKEDYHAYSATKGGTFECDDPNDLLCVDNKLYLNSHSTQPAYKTNVSLTELNLWAETELDLGKVDLIPGVRLDYDSYLENINIAPRLSASWEVHDRITFTAGFSRYYDNAMLGYALTAGRPGAIKRNRVISDDGKIYNEVRDPDVDGYWEVSSNPSSDYAAAGLKTPYNDEFTIGTIVNDPIIDGTLRLKYVHRAGRDKFTRSKDTARGDYELSNDGESKYDAVTVEYAKSWNDLTFGPLNSVGFKVNATWSESHRNDAPLPDENDATYFEQDSSSYFYYNGRVYAKDDFNVVTGNSDIPITAGARLQAGLFEDRLNLWASASFTMPYKGVIKDPEKYSTKNLPYKGDTVTARNYVDYKYDFTTYVNVGGSYQLAKSKYGETVLTAKVDNIFNEVGHATAEDDKPFKKGRQFWLGLKTSF</sequence>
<name>A0A1I7D167_9HYPH</name>
<dbReference type="RefSeq" id="WP_208609159.1">
    <property type="nucleotide sequence ID" value="NZ_FPBD01000007.1"/>
</dbReference>
<keyword evidence="3" id="KW-0998">Cell outer membrane</keyword>
<dbReference type="GO" id="GO:0019867">
    <property type="term" value="C:outer membrane"/>
    <property type="evidence" value="ECO:0007669"/>
    <property type="project" value="InterPro"/>
</dbReference>
<feature type="domain" description="Secretin/TonB short N-terminal" evidence="4">
    <location>
        <begin position="95"/>
        <end position="146"/>
    </location>
</feature>
<keyword evidence="1" id="KW-0813">Transport</keyword>
<dbReference type="Gene3D" id="3.55.50.30">
    <property type="match status" value="1"/>
</dbReference>
<accession>A0A1I7D167</accession>
<dbReference type="InterPro" id="IPR011662">
    <property type="entry name" value="Secretin/TonB_short_N"/>
</dbReference>
<dbReference type="Pfam" id="PF07660">
    <property type="entry name" value="STN"/>
    <property type="match status" value="1"/>
</dbReference>
<evidence type="ECO:0000256" key="1">
    <source>
        <dbReference type="ARBA" id="ARBA00022448"/>
    </source>
</evidence>
<organism evidence="5 6">
    <name type="scientific">Pseudovibrio denitrificans</name>
    <dbReference type="NCBI Taxonomy" id="258256"/>
    <lineage>
        <taxon>Bacteria</taxon>
        <taxon>Pseudomonadati</taxon>
        <taxon>Pseudomonadota</taxon>
        <taxon>Alphaproteobacteria</taxon>
        <taxon>Hyphomicrobiales</taxon>
        <taxon>Stappiaceae</taxon>
        <taxon>Pseudovibrio</taxon>
    </lineage>
</organism>
<gene>
    <name evidence="5" type="ORF">SAMN05444141_107130</name>
</gene>
<reference evidence="6" key="1">
    <citation type="submission" date="2016-10" db="EMBL/GenBank/DDBJ databases">
        <authorList>
            <person name="Varghese N."/>
            <person name="Submissions S."/>
        </authorList>
    </citation>
    <scope>NUCLEOTIDE SEQUENCE [LARGE SCALE GENOMIC DNA]</scope>
    <source>
        <strain evidence="6">DSM 17465</strain>
    </source>
</reference>
<dbReference type="SUPFAM" id="SSF56935">
    <property type="entry name" value="Porins"/>
    <property type="match status" value="1"/>
</dbReference>
<evidence type="ECO:0000256" key="3">
    <source>
        <dbReference type="ARBA" id="ARBA00023237"/>
    </source>
</evidence>
<dbReference type="EMBL" id="FPBD01000007">
    <property type="protein sequence ID" value="SFU05402.1"/>
    <property type="molecule type" value="Genomic_DNA"/>
</dbReference>
<keyword evidence="2" id="KW-0472">Membrane</keyword>
<evidence type="ECO:0000259" key="4">
    <source>
        <dbReference type="SMART" id="SM00965"/>
    </source>
</evidence>
<dbReference type="Proteomes" id="UP000183371">
    <property type="component" value="Unassembled WGS sequence"/>
</dbReference>
<evidence type="ECO:0000313" key="6">
    <source>
        <dbReference type="Proteomes" id="UP000183371"/>
    </source>
</evidence>
<evidence type="ECO:0000313" key="5">
    <source>
        <dbReference type="EMBL" id="SFU05402.1"/>
    </source>
</evidence>
<dbReference type="AlphaFoldDB" id="A0A1I7D167"/>
<protein>
    <submittedName>
        <fullName evidence="5">TonB-dependent Receptor Plug Domain</fullName>
    </submittedName>
</protein>